<dbReference type="SUPFAM" id="SSF51658">
    <property type="entry name" value="Xylose isomerase-like"/>
    <property type="match status" value="1"/>
</dbReference>
<name>A0A927GYV1_9BACL</name>
<keyword evidence="3" id="KW-1185">Reference proteome</keyword>
<dbReference type="InterPro" id="IPR050312">
    <property type="entry name" value="IolE/XylAMocC-like"/>
</dbReference>
<feature type="domain" description="Xylose isomerase-like TIM barrel" evidence="1">
    <location>
        <begin position="52"/>
        <end position="319"/>
    </location>
</feature>
<dbReference type="InterPro" id="IPR036237">
    <property type="entry name" value="Xyl_isomerase-like_sf"/>
</dbReference>
<gene>
    <name evidence="2" type="ORF">IDH45_05470</name>
</gene>
<comment type="caution">
    <text evidence="2">The sequence shown here is derived from an EMBL/GenBank/DDBJ whole genome shotgun (WGS) entry which is preliminary data.</text>
</comment>
<dbReference type="PANTHER" id="PTHR12110">
    <property type="entry name" value="HYDROXYPYRUVATE ISOMERASE"/>
    <property type="match status" value="1"/>
</dbReference>
<reference evidence="2" key="1">
    <citation type="submission" date="2020-09" db="EMBL/GenBank/DDBJ databases">
        <title>A novel bacterium of genus Paenibacillus, isolated from South China Sea.</title>
        <authorList>
            <person name="Huang H."/>
            <person name="Mo K."/>
            <person name="Hu Y."/>
        </authorList>
    </citation>
    <scope>NUCLEOTIDE SEQUENCE</scope>
    <source>
        <strain evidence="2">IB182363</strain>
    </source>
</reference>
<sequence>MHNNTAAPEQYSGDVLPYTKRETRKGRVHTVKITNKIGVIADGFRVGVRQGIAKAKEVGAEGLQLYAVRGEMEPQSLSASARRELKDYIASLGLDIAALCGDLGAFGFEDEAANPEKVEKSKRIMELAKELGTDIVTTHIGVIPYDSESREYAAMQAACRELCEYAESMGSFFAIETGPTTVYHLKQFLDTLGGKGVSVNYDPANLVMVTGDDPVRGVYTLKDYIVHTHVKDGVRFVAVDPREVYGALHYTPQENGKIRELVRARKVYTETPLGEGHVSFDAYFQALLDIGYTGYLTIERETGEHPEANIRQAVDFVKTYR</sequence>
<dbReference type="EMBL" id="JACXJA010000006">
    <property type="protein sequence ID" value="MBD2861437.1"/>
    <property type="molecule type" value="Genomic_DNA"/>
</dbReference>
<dbReference type="InterPro" id="IPR013022">
    <property type="entry name" value="Xyl_isomerase-like_TIM-brl"/>
</dbReference>
<dbReference type="GO" id="GO:0016853">
    <property type="term" value="F:isomerase activity"/>
    <property type="evidence" value="ECO:0007669"/>
    <property type="project" value="UniProtKB-KW"/>
</dbReference>
<dbReference type="AlphaFoldDB" id="A0A927GYV1"/>
<dbReference type="PANTHER" id="PTHR12110:SF41">
    <property type="entry name" value="INOSOSE DEHYDRATASE"/>
    <property type="match status" value="1"/>
</dbReference>
<evidence type="ECO:0000313" key="2">
    <source>
        <dbReference type="EMBL" id="MBD2861437.1"/>
    </source>
</evidence>
<dbReference type="Gene3D" id="3.20.20.150">
    <property type="entry name" value="Divalent-metal-dependent TIM barrel enzymes"/>
    <property type="match status" value="1"/>
</dbReference>
<accession>A0A927GYV1</accession>
<proteinExistence type="predicted"/>
<protein>
    <submittedName>
        <fullName evidence="2">Sugar phosphate isomerase/epimerase</fullName>
    </submittedName>
</protein>
<dbReference type="Proteomes" id="UP000639396">
    <property type="component" value="Unassembled WGS sequence"/>
</dbReference>
<organism evidence="2 3">
    <name type="scientific">Paenibacillus oceani</name>
    <dbReference type="NCBI Taxonomy" id="2772510"/>
    <lineage>
        <taxon>Bacteria</taxon>
        <taxon>Bacillati</taxon>
        <taxon>Bacillota</taxon>
        <taxon>Bacilli</taxon>
        <taxon>Bacillales</taxon>
        <taxon>Paenibacillaceae</taxon>
        <taxon>Paenibacillus</taxon>
    </lineage>
</organism>
<dbReference type="Pfam" id="PF01261">
    <property type="entry name" value="AP_endonuc_2"/>
    <property type="match status" value="1"/>
</dbReference>
<evidence type="ECO:0000313" key="3">
    <source>
        <dbReference type="Proteomes" id="UP000639396"/>
    </source>
</evidence>
<keyword evidence="2" id="KW-0413">Isomerase</keyword>
<evidence type="ECO:0000259" key="1">
    <source>
        <dbReference type="Pfam" id="PF01261"/>
    </source>
</evidence>